<keyword evidence="1" id="KW-0812">Transmembrane</keyword>
<feature type="transmembrane region" description="Helical" evidence="1">
    <location>
        <begin position="59"/>
        <end position="79"/>
    </location>
</feature>
<protein>
    <recommendedName>
        <fullName evidence="4">Sulfatase N-terminal domain-containing protein</fullName>
    </recommendedName>
</protein>
<dbReference type="Proteomes" id="UP000015525">
    <property type="component" value="Unassembled WGS sequence"/>
</dbReference>
<evidence type="ECO:0000313" key="3">
    <source>
        <dbReference type="Proteomes" id="UP000015525"/>
    </source>
</evidence>
<name>T0HP77_9SPHN</name>
<dbReference type="EMBL" id="ATHO01000167">
    <property type="protein sequence ID" value="EQA99313.1"/>
    <property type="molecule type" value="Genomic_DNA"/>
</dbReference>
<keyword evidence="1" id="KW-0472">Membrane</keyword>
<keyword evidence="3" id="KW-1185">Reference proteome</keyword>
<keyword evidence="1" id="KW-1133">Transmembrane helix</keyword>
<sequence length="537" mass="57734">MAETATAIGRGDVKDSAAPSKRVEQITGWQAALAALAVMGALLLNVLLFHQYLVWTPEAGVALAVLAGIALIYGALYGFAHRLIRALLEGVLIATALNVADVHAPWPIAAGVAVAAFVALGRKSVLPFITVAALVAAGASVLGIGQRREAAVTMIHKPVAAANPSSTLPAIVHIILDEHAGIDGMPEDNPRTAAVKLELERFYLGNGFRLYTRAHSDYAYTLNSIPQILNFGEAQEPERSKAEKKKVEKVAYFDALGQRGYRVKVYQSEYLNLCGPSPVTDCLTYQSQNIGPVATSSLSTGSRAQIILRKLVSPTFERLGASAYNGLRRLGLPLPVRDITELRMNPLNAALAFDRFNSDLAAAGPGEVYLGHFLLPHSPFGLTPDCRLKEGAWMRRQYPGSFTSRENAGYDQLLCTLKKTEAAYRAISKSPAGHNFIMVVHGDHGSRMTNAKPDADQAKLMTDKEKLANFSALFAVRAPAIPGGKDAAPLSLSALMKGLAQSRFSLPPEGKADVRSQVYLADDDFIPRTKITLPEGW</sequence>
<feature type="transmembrane region" description="Helical" evidence="1">
    <location>
        <begin position="31"/>
        <end position="53"/>
    </location>
</feature>
<evidence type="ECO:0000313" key="2">
    <source>
        <dbReference type="EMBL" id="EQA99313.1"/>
    </source>
</evidence>
<gene>
    <name evidence="2" type="ORF">L288_19985</name>
</gene>
<dbReference type="PATRIC" id="fig|1329909.3.peg.3849"/>
<evidence type="ECO:0008006" key="4">
    <source>
        <dbReference type="Google" id="ProtNLM"/>
    </source>
</evidence>
<evidence type="ECO:0000256" key="1">
    <source>
        <dbReference type="SAM" id="Phobius"/>
    </source>
</evidence>
<feature type="transmembrane region" description="Helical" evidence="1">
    <location>
        <begin position="125"/>
        <end position="145"/>
    </location>
</feature>
<dbReference type="AlphaFoldDB" id="T0HP77"/>
<feature type="transmembrane region" description="Helical" evidence="1">
    <location>
        <begin position="91"/>
        <end position="119"/>
    </location>
</feature>
<organism evidence="2 3">
    <name type="scientific">Sphingobium quisquiliarum P25</name>
    <dbReference type="NCBI Taxonomy" id="1329909"/>
    <lineage>
        <taxon>Bacteria</taxon>
        <taxon>Pseudomonadati</taxon>
        <taxon>Pseudomonadota</taxon>
        <taxon>Alphaproteobacteria</taxon>
        <taxon>Sphingomonadales</taxon>
        <taxon>Sphingomonadaceae</taxon>
        <taxon>Sphingobium</taxon>
    </lineage>
</organism>
<accession>T0HP77</accession>
<comment type="caution">
    <text evidence="2">The sequence shown here is derived from an EMBL/GenBank/DDBJ whole genome shotgun (WGS) entry which is preliminary data.</text>
</comment>
<proteinExistence type="predicted"/>
<reference evidence="2 3" key="1">
    <citation type="journal article" date="2013" name="Genome Announc.">
        <title>Draft Genome Sequence of Sphingobium quisquiliarum Strain P25T, a Novel Hexachlorocyclohexane (HCH)-Degrading Bacterium Isolated from an HCH Dumpsite.</title>
        <authorList>
            <person name="Kumar Singh A."/>
            <person name="Sangwan N."/>
            <person name="Sharma A."/>
            <person name="Gupta V."/>
            <person name="Khurana J.P."/>
            <person name="Lal R."/>
        </authorList>
    </citation>
    <scope>NUCLEOTIDE SEQUENCE [LARGE SCALE GENOMIC DNA]</scope>
    <source>
        <strain evidence="2 3">P25</strain>
    </source>
</reference>
<dbReference type="RefSeq" id="WP_021239993.1">
    <property type="nucleotide sequence ID" value="NZ_ATHO01000167.1"/>
</dbReference>